<accession>A0A2R5F4Q5</accession>
<dbReference type="InterPro" id="IPR011335">
    <property type="entry name" value="Restrct_endonuc-II-like"/>
</dbReference>
<dbReference type="HAMAP" id="MF_00048">
    <property type="entry name" value="UPF0102"/>
    <property type="match status" value="1"/>
</dbReference>
<proteinExistence type="inferred from homology"/>
<dbReference type="SUPFAM" id="SSF52980">
    <property type="entry name" value="Restriction endonuclease-like"/>
    <property type="match status" value="1"/>
</dbReference>
<keyword evidence="3" id="KW-0255">Endonuclease</keyword>
<dbReference type="AlphaFoldDB" id="A0A2R5F4Q5"/>
<comment type="caution">
    <text evidence="3">The sequence shown here is derived from an EMBL/GenBank/DDBJ whole genome shotgun (WGS) entry which is preliminary data.</text>
</comment>
<dbReference type="Proteomes" id="UP000245081">
    <property type="component" value="Unassembled WGS sequence"/>
</dbReference>
<name>A0A2R5F4Q5_9PROT</name>
<comment type="similarity">
    <text evidence="1 2">Belongs to the UPF0102 family.</text>
</comment>
<dbReference type="PANTHER" id="PTHR34039">
    <property type="entry name" value="UPF0102 PROTEIN YRAN"/>
    <property type="match status" value="1"/>
</dbReference>
<dbReference type="InterPro" id="IPR011856">
    <property type="entry name" value="tRNA_endonuc-like_dom_sf"/>
</dbReference>
<keyword evidence="3" id="KW-0378">Hydrolase</keyword>
<protein>
    <recommendedName>
        <fullName evidence="2">UPF0102 protein NMK_0918</fullName>
    </recommendedName>
</protein>
<gene>
    <name evidence="3" type="primary">yraN</name>
    <name evidence="3" type="ORF">NMK_0918</name>
</gene>
<evidence type="ECO:0000256" key="2">
    <source>
        <dbReference type="HAMAP-Rule" id="MF_00048"/>
    </source>
</evidence>
<evidence type="ECO:0000313" key="3">
    <source>
        <dbReference type="EMBL" id="GBG13372.1"/>
    </source>
</evidence>
<keyword evidence="4" id="KW-1185">Reference proteome</keyword>
<evidence type="ECO:0000256" key="1">
    <source>
        <dbReference type="ARBA" id="ARBA00006738"/>
    </source>
</evidence>
<dbReference type="Gene3D" id="3.40.1350.10">
    <property type="match status" value="1"/>
</dbReference>
<dbReference type="Pfam" id="PF02021">
    <property type="entry name" value="UPF0102"/>
    <property type="match status" value="1"/>
</dbReference>
<dbReference type="GO" id="GO:0003676">
    <property type="term" value="F:nucleic acid binding"/>
    <property type="evidence" value="ECO:0007669"/>
    <property type="project" value="InterPro"/>
</dbReference>
<dbReference type="OrthoDB" id="9794876at2"/>
<dbReference type="EMBL" id="BDOQ01000003">
    <property type="protein sequence ID" value="GBG13372.1"/>
    <property type="molecule type" value="Genomic_DNA"/>
</dbReference>
<organism evidence="3 4">
    <name type="scientific">Novimethylophilus kurashikiensis</name>
    <dbReference type="NCBI Taxonomy" id="1825523"/>
    <lineage>
        <taxon>Bacteria</taxon>
        <taxon>Pseudomonadati</taxon>
        <taxon>Pseudomonadota</taxon>
        <taxon>Betaproteobacteria</taxon>
        <taxon>Nitrosomonadales</taxon>
        <taxon>Methylophilaceae</taxon>
        <taxon>Novimethylophilus</taxon>
    </lineage>
</organism>
<dbReference type="InterPro" id="IPR003509">
    <property type="entry name" value="UPF0102_YraN-like"/>
</dbReference>
<dbReference type="GO" id="GO:0004519">
    <property type="term" value="F:endonuclease activity"/>
    <property type="evidence" value="ECO:0007669"/>
    <property type="project" value="UniProtKB-KW"/>
</dbReference>
<dbReference type="RefSeq" id="WP_109014582.1">
    <property type="nucleotide sequence ID" value="NZ_BDOQ01000003.1"/>
</dbReference>
<dbReference type="NCBIfam" id="NF009150">
    <property type="entry name" value="PRK12497.1-3"/>
    <property type="match status" value="1"/>
</dbReference>
<dbReference type="PANTHER" id="PTHR34039:SF1">
    <property type="entry name" value="UPF0102 PROTEIN YRAN"/>
    <property type="match status" value="1"/>
</dbReference>
<sequence>MSKPGPEAEKLAVEFLQRNGLILVESNFRSRFGEIDLILKDGASLVFAEVRLRSSQHFGGAAASITSAKQAKIIRTAQHYLQQTRSNRPCRFDAVLLDSLDAHRIEWIRNAFEGE</sequence>
<dbReference type="NCBIfam" id="TIGR00252">
    <property type="entry name" value="YraN family protein"/>
    <property type="match status" value="1"/>
</dbReference>
<evidence type="ECO:0000313" key="4">
    <source>
        <dbReference type="Proteomes" id="UP000245081"/>
    </source>
</evidence>
<keyword evidence="3" id="KW-0540">Nuclease</keyword>
<reference evidence="3 4" key="1">
    <citation type="journal article" date="2018" name="Environ. Microbiol.">
        <title>Isolation and genomic characterization of Novimethylophilus kurashikiensis gen. nov. sp. nov., a new lanthanide-dependent methylotrophic species of Methylophilaceae.</title>
        <authorList>
            <person name="Lv H."/>
            <person name="Sahin N."/>
            <person name="Tani A."/>
        </authorList>
    </citation>
    <scope>NUCLEOTIDE SEQUENCE [LARGE SCALE GENOMIC DNA]</scope>
    <source>
        <strain evidence="3 4">La2-4</strain>
    </source>
</reference>